<dbReference type="AlphaFoldDB" id="A0A1I3QKP7"/>
<dbReference type="GeneID" id="98664667"/>
<dbReference type="RefSeq" id="WP_197418772.1">
    <property type="nucleotide sequence ID" value="NZ_FORY01000004.1"/>
</dbReference>
<name>A0A1I3QKP7_9RHOB</name>
<sequence length="406" mass="45806">MMARPSLDDIFAEDDEFGLLDVKPRTGRGGPSQDSGVAALLEVTAFYERHSHLPDPDALDHDEMRLGAIWDTVKLAPTDQMRAVDRLGLLGEDSAPTPHSWQDDPVDADIPDSLDDIFAEDDLDVDASLISLKHTTPSAERHVPDHRADFVPCQDFERFRERFETVQRGLEAGERQAYPVRKWSVIEPIEGDFFIRNGLLAMIAEKSEMTTRGGTRDHRLRVIFSNGTESDPLMSSFRKSLNDDKTARIVQKVGLGPLDPEWEGDRLKLSGTIYVARSQSDNPEIKSQRMILHKIGVTSQDVARRVADARNDPTFLLAPVEIVATYSLQNLSRSKVENLLHRFFAAARPAELFVTDRFGKKVFPKEWFYVLPDHVGQAVKLIEDGTLHLHRYDVESQKILPLEKTS</sequence>
<gene>
    <name evidence="2" type="ORF">SAMN04488138_1045</name>
</gene>
<dbReference type="STRING" id="576117.SAMN04488138_1045"/>
<feature type="domain" description="Bacteriophage T5 Orf172 DNA-binding" evidence="1">
    <location>
        <begin position="287"/>
        <end position="382"/>
    </location>
</feature>
<proteinExistence type="predicted"/>
<evidence type="ECO:0000313" key="2">
    <source>
        <dbReference type="EMBL" id="SFJ34724.1"/>
    </source>
</evidence>
<protein>
    <submittedName>
        <fullName evidence="2">T5orf172 domain-containing protein</fullName>
    </submittedName>
</protein>
<keyword evidence="3" id="KW-1185">Reference proteome</keyword>
<dbReference type="InterPro" id="IPR018306">
    <property type="entry name" value="Phage_T5_Orf172_DNA-bd"/>
</dbReference>
<dbReference type="EMBL" id="FORY01000004">
    <property type="protein sequence ID" value="SFJ34724.1"/>
    <property type="molecule type" value="Genomic_DNA"/>
</dbReference>
<reference evidence="2 3" key="1">
    <citation type="submission" date="2016-10" db="EMBL/GenBank/DDBJ databases">
        <authorList>
            <person name="de Groot N.N."/>
        </authorList>
    </citation>
    <scope>NUCLEOTIDE SEQUENCE [LARGE SCALE GENOMIC DNA]</scope>
    <source>
        <strain evidence="2 3">CGMCC 1.8891</strain>
    </source>
</reference>
<accession>A0A1I3QKP7</accession>
<evidence type="ECO:0000259" key="1">
    <source>
        <dbReference type="SMART" id="SM00974"/>
    </source>
</evidence>
<dbReference type="Proteomes" id="UP000183299">
    <property type="component" value="Unassembled WGS sequence"/>
</dbReference>
<dbReference type="SMART" id="SM00974">
    <property type="entry name" value="T5orf172"/>
    <property type="match status" value="1"/>
</dbReference>
<dbReference type="Pfam" id="PF13455">
    <property type="entry name" value="MUG113"/>
    <property type="match status" value="1"/>
</dbReference>
<organism evidence="2 3">
    <name type="scientific">Celeribacter halophilus</name>
    <dbReference type="NCBI Taxonomy" id="576117"/>
    <lineage>
        <taxon>Bacteria</taxon>
        <taxon>Pseudomonadati</taxon>
        <taxon>Pseudomonadota</taxon>
        <taxon>Alphaproteobacteria</taxon>
        <taxon>Rhodobacterales</taxon>
        <taxon>Roseobacteraceae</taxon>
        <taxon>Celeribacter</taxon>
    </lineage>
</organism>
<evidence type="ECO:0000313" key="3">
    <source>
        <dbReference type="Proteomes" id="UP000183299"/>
    </source>
</evidence>